<feature type="transmembrane region" description="Helical" evidence="1">
    <location>
        <begin position="559"/>
        <end position="585"/>
    </location>
</feature>
<dbReference type="Proteomes" id="UP000594261">
    <property type="component" value="Chromosome 12"/>
</dbReference>
<feature type="domain" description="PGG" evidence="2">
    <location>
        <begin position="516"/>
        <end position="627"/>
    </location>
</feature>
<dbReference type="Gene3D" id="1.25.40.20">
    <property type="entry name" value="Ankyrin repeat-containing domain"/>
    <property type="match status" value="2"/>
</dbReference>
<dbReference type="OrthoDB" id="1868897at2759"/>
<reference evidence="3" key="2">
    <citation type="submission" date="2021-01" db="UniProtKB">
        <authorList>
            <consortium name="EnsemblPlants"/>
        </authorList>
    </citation>
    <scope>IDENTIFICATION</scope>
</reference>
<keyword evidence="1" id="KW-0472">Membrane</keyword>
<dbReference type="SMART" id="SM00248">
    <property type="entry name" value="ANK"/>
    <property type="match status" value="6"/>
</dbReference>
<keyword evidence="4" id="KW-1185">Reference proteome</keyword>
<dbReference type="EMBL" id="LRBV02000012">
    <property type="status" value="NOT_ANNOTATED_CDS"/>
    <property type="molecule type" value="Genomic_DNA"/>
</dbReference>
<evidence type="ECO:0000313" key="4">
    <source>
        <dbReference type="Proteomes" id="UP000594261"/>
    </source>
</evidence>
<dbReference type="GO" id="GO:0016020">
    <property type="term" value="C:membrane"/>
    <property type="evidence" value="ECO:0007669"/>
    <property type="project" value="TreeGrafter"/>
</dbReference>
<name>A0A7N2N6P4_QUELO</name>
<dbReference type="InterPro" id="IPR002110">
    <property type="entry name" value="Ankyrin_rpt"/>
</dbReference>
<evidence type="ECO:0000313" key="3">
    <source>
        <dbReference type="EnsemblPlants" id="QL12p041815:mrna"/>
    </source>
</evidence>
<organism evidence="3 4">
    <name type="scientific">Quercus lobata</name>
    <name type="common">Valley oak</name>
    <dbReference type="NCBI Taxonomy" id="97700"/>
    <lineage>
        <taxon>Eukaryota</taxon>
        <taxon>Viridiplantae</taxon>
        <taxon>Streptophyta</taxon>
        <taxon>Embryophyta</taxon>
        <taxon>Tracheophyta</taxon>
        <taxon>Spermatophyta</taxon>
        <taxon>Magnoliopsida</taxon>
        <taxon>eudicotyledons</taxon>
        <taxon>Gunneridae</taxon>
        <taxon>Pentapetalae</taxon>
        <taxon>rosids</taxon>
        <taxon>fabids</taxon>
        <taxon>Fagales</taxon>
        <taxon>Fagaceae</taxon>
        <taxon>Quercus</taxon>
    </lineage>
</organism>
<gene>
    <name evidence="3" type="primary">LOC115970671</name>
</gene>
<dbReference type="GeneID" id="115970671"/>
<accession>A0A7N2N6P4</accession>
<evidence type="ECO:0000256" key="1">
    <source>
        <dbReference type="SAM" id="Phobius"/>
    </source>
</evidence>
<dbReference type="SUPFAM" id="SSF48403">
    <property type="entry name" value="Ankyrin repeat"/>
    <property type="match status" value="1"/>
</dbReference>
<keyword evidence="1" id="KW-1133">Transmembrane helix</keyword>
<proteinExistence type="predicted"/>
<dbReference type="RefSeq" id="XP_030946124.1">
    <property type="nucleotide sequence ID" value="XM_031090264.1"/>
</dbReference>
<dbReference type="InterPro" id="IPR036770">
    <property type="entry name" value="Ankyrin_rpt-contain_sf"/>
</dbReference>
<dbReference type="PANTHER" id="PTHR24177:SF103">
    <property type="entry name" value="PGG DOMAIN-CONTAINING PROTEIN"/>
    <property type="match status" value="1"/>
</dbReference>
<dbReference type="InParanoid" id="A0A7N2N6P4"/>
<feature type="transmembrane region" description="Helical" evidence="1">
    <location>
        <begin position="636"/>
        <end position="656"/>
    </location>
</feature>
<dbReference type="EnsemblPlants" id="QL12p041815:mrna">
    <property type="protein sequence ID" value="QL12p041815:mrna"/>
    <property type="gene ID" value="QL12p041815"/>
</dbReference>
<dbReference type="PANTHER" id="PTHR24177">
    <property type="entry name" value="CASKIN"/>
    <property type="match status" value="1"/>
</dbReference>
<feature type="transmembrane region" description="Helical" evidence="1">
    <location>
        <begin position="605"/>
        <end position="629"/>
    </location>
</feature>
<dbReference type="KEGG" id="qlo:115970671"/>
<dbReference type="OMA" id="VISAIWR"/>
<protein>
    <recommendedName>
        <fullName evidence="2">PGG domain-containing protein</fullName>
    </recommendedName>
</protein>
<reference evidence="3 4" key="1">
    <citation type="journal article" date="2016" name="G3 (Bethesda)">
        <title>First Draft Assembly and Annotation of the Genome of a California Endemic Oak Quercus lobata Nee (Fagaceae).</title>
        <authorList>
            <person name="Sork V.L."/>
            <person name="Fitz-Gibbon S.T."/>
            <person name="Puiu D."/>
            <person name="Crepeau M."/>
            <person name="Gugger P.F."/>
            <person name="Sherman R."/>
            <person name="Stevens K."/>
            <person name="Langley C.H."/>
            <person name="Pellegrini M."/>
            <person name="Salzberg S.L."/>
        </authorList>
    </citation>
    <scope>NUCLEOTIDE SEQUENCE [LARGE SCALE GENOMIC DNA]</scope>
    <source>
        <strain evidence="3 4">cv. SW786</strain>
    </source>
</reference>
<dbReference type="InterPro" id="IPR026961">
    <property type="entry name" value="PGG_dom"/>
</dbReference>
<dbReference type="Gramene" id="QL12p041815:mrna">
    <property type="protein sequence ID" value="QL12p041815:mrna"/>
    <property type="gene ID" value="QL12p041815"/>
</dbReference>
<evidence type="ECO:0000259" key="2">
    <source>
        <dbReference type="Pfam" id="PF13962"/>
    </source>
</evidence>
<sequence>MNRSLSSKMDSTLVPSNGDRELIFRFVEDLYREIKAANWDFIFNEYEKNFKWVHSAVLIKMLGGTVLHLAVSDGVENIVEKLVTIICNNIDEQKNALKIKNKQGNTPLHVAASTGSLRMCICIAEANPSLGNERNKEGESPLFLAALLGRTDIFLCLHYICKSHLDTSYYRKNGGETILHCAIKRECWDLAYQILDQGQLATFMDERGISPLHLLANKPSAFKSGCRLGWWSSIIYYCIAVDVPKRIDPSRLIKKCTEEETKHKFIQVGPFAESEDHKHYSFWKYCSPPFMIITFVISAIWRIPGFGAIWHILGFGDIKKIKETHMLPDLIIKTVIRSTIQGQYFDRRTNPLLTEETDAFEVIEEVIEEYWKDDETPILSAAKNGILEMVERILCYFPMAIHDENRDGKNVVLLAAQYRQTQVYELLRKTNLRKESIFQKLDKNGNSALHLAATLEEQKTGLIPGAALQMQWEIKWYEHIKDSMPPGFLHLSNNDGETPGEIFMNTHKKLVEEGGKWLSDTSNACSIAAGLFVTVAFNMSTTVPGDVDDNGYPRLEKQLAFNIFAISSYISFYSSLLAVIMFLAILTSGYKESSFRSTLPMKLLLVLTAFYVSIASTAICFSAAHFLILREKLKSAAFPSYSWAVLLLIFFAIAGFPV</sequence>
<dbReference type="Pfam" id="PF13962">
    <property type="entry name" value="PGG"/>
    <property type="match status" value="1"/>
</dbReference>
<feature type="transmembrane region" description="Helical" evidence="1">
    <location>
        <begin position="290"/>
        <end position="313"/>
    </location>
</feature>
<keyword evidence="1" id="KW-0812">Transmembrane</keyword>
<dbReference type="Pfam" id="PF12796">
    <property type="entry name" value="Ank_2"/>
    <property type="match status" value="1"/>
</dbReference>
<dbReference type="AlphaFoldDB" id="A0A7N2N6P4"/>